<proteinExistence type="predicted"/>
<dbReference type="Proteomes" id="UP001198242">
    <property type="component" value="Unassembled WGS sequence"/>
</dbReference>
<keyword evidence="3" id="KW-1185">Reference proteome</keyword>
<accession>A0AAE3DX40</accession>
<feature type="transmembrane region" description="Helical" evidence="1">
    <location>
        <begin position="111"/>
        <end position="134"/>
    </location>
</feature>
<sequence length="138" mass="15702">MKFKNKLKMRLGIAIVYVIIGVLLVVLTSIGIIKNEAMLVFGTAFGTCGLVMIVKNIRIFKSTENFIEKEIAEKDERNIMIWTKARSLTFSVYAVIAGIAIIVLYTVNMEYAAQVIAYNLCGVLVIYWICYFIIRNKY</sequence>
<evidence type="ECO:0000313" key="2">
    <source>
        <dbReference type="EMBL" id="MCC2209637.1"/>
    </source>
</evidence>
<dbReference type="InterPro" id="IPR019235">
    <property type="entry name" value="DUF2178_TM"/>
</dbReference>
<evidence type="ECO:0000256" key="1">
    <source>
        <dbReference type="SAM" id="Phobius"/>
    </source>
</evidence>
<gene>
    <name evidence="2" type="ORF">LKE05_02370</name>
</gene>
<organism evidence="2 3">
    <name type="scientific">Hominilimicola fabiformis</name>
    <dbReference type="NCBI Taxonomy" id="2885356"/>
    <lineage>
        <taxon>Bacteria</taxon>
        <taxon>Bacillati</taxon>
        <taxon>Bacillota</taxon>
        <taxon>Clostridia</taxon>
        <taxon>Eubacteriales</taxon>
        <taxon>Oscillospiraceae</taxon>
        <taxon>Hominilimicola</taxon>
    </lineage>
</organism>
<keyword evidence="1" id="KW-1133">Transmembrane helix</keyword>
<name>A0AAE3DX40_9FIRM</name>
<evidence type="ECO:0000313" key="3">
    <source>
        <dbReference type="Proteomes" id="UP001198242"/>
    </source>
</evidence>
<dbReference type="EMBL" id="JAJEQM010000002">
    <property type="protein sequence ID" value="MCC2209637.1"/>
    <property type="molecule type" value="Genomic_DNA"/>
</dbReference>
<reference evidence="2 3" key="1">
    <citation type="submission" date="2021-10" db="EMBL/GenBank/DDBJ databases">
        <title>Anaerobic single-cell dispensing facilitates the cultivation of human gut bacteria.</title>
        <authorList>
            <person name="Afrizal A."/>
        </authorList>
    </citation>
    <scope>NUCLEOTIDE SEQUENCE [LARGE SCALE GENOMIC DNA]</scope>
    <source>
        <strain evidence="2 3">CLA-AA-H232</strain>
    </source>
</reference>
<dbReference type="RefSeq" id="WP_308455800.1">
    <property type="nucleotide sequence ID" value="NZ_JAJEQM010000002.1"/>
</dbReference>
<protein>
    <recommendedName>
        <fullName evidence="4">DUF2178 domain-containing protein</fullName>
    </recommendedName>
</protein>
<evidence type="ECO:0008006" key="4">
    <source>
        <dbReference type="Google" id="ProtNLM"/>
    </source>
</evidence>
<keyword evidence="1" id="KW-0472">Membrane</keyword>
<comment type="caution">
    <text evidence="2">The sequence shown here is derived from an EMBL/GenBank/DDBJ whole genome shotgun (WGS) entry which is preliminary data.</text>
</comment>
<dbReference type="Pfam" id="PF09946">
    <property type="entry name" value="DUF2178"/>
    <property type="match status" value="1"/>
</dbReference>
<feature type="transmembrane region" description="Helical" evidence="1">
    <location>
        <begin position="12"/>
        <end position="33"/>
    </location>
</feature>
<dbReference type="AlphaFoldDB" id="A0AAE3DX40"/>
<feature type="transmembrane region" description="Helical" evidence="1">
    <location>
        <begin position="39"/>
        <end position="57"/>
    </location>
</feature>
<keyword evidence="1" id="KW-0812">Transmembrane</keyword>
<feature type="transmembrane region" description="Helical" evidence="1">
    <location>
        <begin position="87"/>
        <end position="105"/>
    </location>
</feature>